<feature type="transmembrane region" description="Helical" evidence="6">
    <location>
        <begin position="25"/>
        <end position="48"/>
    </location>
</feature>
<dbReference type="Gene3D" id="1.20.1070.10">
    <property type="entry name" value="Rhodopsin 7-helix transmembrane proteins"/>
    <property type="match status" value="1"/>
</dbReference>
<feature type="transmembrane region" description="Helical" evidence="6">
    <location>
        <begin position="142"/>
        <end position="165"/>
    </location>
</feature>
<evidence type="ECO:0000313" key="10">
    <source>
        <dbReference type="Proteomes" id="UP000028545"/>
    </source>
</evidence>
<dbReference type="GO" id="GO:0007189">
    <property type="term" value="P:adenylate cyclase-activating G protein-coupled receptor signaling pathway"/>
    <property type="evidence" value="ECO:0007669"/>
    <property type="project" value="TreeGrafter"/>
</dbReference>
<organism evidence="9 10">
    <name type="scientific">Pseudallescheria apiosperma</name>
    <name type="common">Scedosporium apiospermum</name>
    <dbReference type="NCBI Taxonomy" id="563466"/>
    <lineage>
        <taxon>Eukaryota</taxon>
        <taxon>Fungi</taxon>
        <taxon>Dikarya</taxon>
        <taxon>Ascomycota</taxon>
        <taxon>Pezizomycotina</taxon>
        <taxon>Sordariomycetes</taxon>
        <taxon>Hypocreomycetidae</taxon>
        <taxon>Microascales</taxon>
        <taxon>Microascaceae</taxon>
        <taxon>Scedosporium</taxon>
    </lineage>
</organism>
<dbReference type="RefSeq" id="XP_016641553.1">
    <property type="nucleotide sequence ID" value="XM_016788754.1"/>
</dbReference>
<evidence type="ECO:0000256" key="5">
    <source>
        <dbReference type="SAM" id="MobiDB-lite"/>
    </source>
</evidence>
<dbReference type="InterPro" id="IPR023041">
    <property type="entry name" value="Glucose_rcpt_Git3-like_N"/>
</dbReference>
<dbReference type="PRINTS" id="PR02001">
    <property type="entry name" value="GCR1CAMPR"/>
</dbReference>
<proteinExistence type="predicted"/>
<evidence type="ECO:0000256" key="6">
    <source>
        <dbReference type="SAM" id="Phobius"/>
    </source>
</evidence>
<accession>A0A084G342</accession>
<dbReference type="KEGG" id="sapo:SAPIO_CDS6729"/>
<feature type="transmembrane region" description="Helical" evidence="6">
    <location>
        <begin position="60"/>
        <end position="78"/>
    </location>
</feature>
<dbReference type="PANTHER" id="PTHR23112">
    <property type="entry name" value="G PROTEIN-COUPLED RECEPTOR 157-RELATED"/>
    <property type="match status" value="1"/>
</dbReference>
<feature type="transmembrane region" description="Helical" evidence="6">
    <location>
        <begin position="185"/>
        <end position="207"/>
    </location>
</feature>
<gene>
    <name evidence="9" type="ORF">SAPIO_CDS6729</name>
</gene>
<evidence type="ECO:0008006" key="11">
    <source>
        <dbReference type="Google" id="ProtNLM"/>
    </source>
</evidence>
<evidence type="ECO:0000313" key="9">
    <source>
        <dbReference type="EMBL" id="KEZ41754.1"/>
    </source>
</evidence>
<feature type="domain" description="G protein-coupled receptor GPR1/2/3 C-terminal" evidence="8">
    <location>
        <begin position="270"/>
        <end position="335"/>
    </location>
</feature>
<dbReference type="OrthoDB" id="100006at2759"/>
<dbReference type="VEuPathDB" id="FungiDB:SAPIO_CDS6729"/>
<dbReference type="PANTHER" id="PTHR23112:SF0">
    <property type="entry name" value="TRANSMEMBRANE PROTEIN 116"/>
    <property type="match status" value="1"/>
</dbReference>
<keyword evidence="10" id="KW-1185">Reference proteome</keyword>
<evidence type="ECO:0000256" key="4">
    <source>
        <dbReference type="ARBA" id="ARBA00023136"/>
    </source>
</evidence>
<dbReference type="GeneID" id="27725801"/>
<feature type="domain" description="Glucose receptor Git3-like N-terminal" evidence="7">
    <location>
        <begin position="26"/>
        <end position="202"/>
    </location>
</feature>
<name>A0A084G342_PSEDA</name>
<keyword evidence="4 6" id="KW-0472">Membrane</keyword>
<dbReference type="Pfam" id="PF11710">
    <property type="entry name" value="Git3"/>
    <property type="match status" value="1"/>
</dbReference>
<comment type="subcellular location">
    <subcellularLocation>
        <location evidence="1">Membrane</location>
        <topology evidence="1">Multi-pass membrane protein</topology>
    </subcellularLocation>
</comment>
<evidence type="ECO:0000256" key="1">
    <source>
        <dbReference type="ARBA" id="ARBA00004141"/>
    </source>
</evidence>
<feature type="transmembrane region" description="Helical" evidence="6">
    <location>
        <begin position="268"/>
        <end position="286"/>
    </location>
</feature>
<keyword evidence="2 6" id="KW-0812">Transmembrane</keyword>
<evidence type="ECO:0000259" key="7">
    <source>
        <dbReference type="Pfam" id="PF11710"/>
    </source>
</evidence>
<comment type="caution">
    <text evidence="9">The sequence shown here is derived from an EMBL/GenBank/DDBJ whole genome shotgun (WGS) entry which is preliminary data.</text>
</comment>
<evidence type="ECO:0000259" key="8">
    <source>
        <dbReference type="Pfam" id="PF11970"/>
    </source>
</evidence>
<dbReference type="HOGENOM" id="CLU_052065_0_0_1"/>
<feature type="compositionally biased region" description="Polar residues" evidence="5">
    <location>
        <begin position="244"/>
        <end position="253"/>
    </location>
</feature>
<feature type="region of interest" description="Disordered" evidence="5">
    <location>
        <begin position="237"/>
        <end position="260"/>
    </location>
</feature>
<dbReference type="AlphaFoldDB" id="A0A084G342"/>
<dbReference type="GO" id="GO:0005886">
    <property type="term" value="C:plasma membrane"/>
    <property type="evidence" value="ECO:0007669"/>
    <property type="project" value="TreeGrafter"/>
</dbReference>
<dbReference type="OMA" id="FYSPDMT"/>
<sequence length="403" mass="44952">MRSLLIPLPRQHALAAPETESEIRIQSIVILTVSILSILGGGWIILSFACFKSMRSFRHYLILGLAISDCAMALNFLLSSSMNVSGRLIRHPDQAGFCSFNGFMTQVFVVQTDYWVLTIALCTYFILADFRRLSCYVQNQRWLLMALPWVFSIVWASLGLVLAGYGDIGAWCWFTSDKVRLLVNFVPRWVVIGAMLGMYSHLAFILCRAHGRFQFPPEYSSEDPTSSGSRTLYAAMQPGPRSGVMNNTSSNGAGRQRKHQKTNLKLKMLARLMLMYPIVYMLIWILPTAVRIYQSSKGVPAPFALQTVDKACIVLQGFVDAIVYGVNESSLSNWRNLLFPRPFPVTDGISLTHVRKPIPPRFPSSRVSDCEAVIGDPANSLCTTVPETTTKWSEANESSEGLA</sequence>
<evidence type="ECO:0000256" key="3">
    <source>
        <dbReference type="ARBA" id="ARBA00022989"/>
    </source>
</evidence>
<dbReference type="Proteomes" id="UP000028545">
    <property type="component" value="Unassembled WGS sequence"/>
</dbReference>
<keyword evidence="3 6" id="KW-1133">Transmembrane helix</keyword>
<feature type="transmembrane region" description="Helical" evidence="6">
    <location>
        <begin position="114"/>
        <end position="130"/>
    </location>
</feature>
<dbReference type="GO" id="GO:0004930">
    <property type="term" value="F:G protein-coupled receptor activity"/>
    <property type="evidence" value="ECO:0007669"/>
    <property type="project" value="TreeGrafter"/>
</dbReference>
<dbReference type="InterPro" id="IPR022343">
    <property type="entry name" value="GCR1-cAMP_receptor"/>
</dbReference>
<dbReference type="Pfam" id="PF11970">
    <property type="entry name" value="GPR_Gpa2_C"/>
    <property type="match status" value="1"/>
</dbReference>
<protein>
    <recommendedName>
        <fullName evidence="11">G-protein coupled receptors family 2 profile 2 domain-containing protein</fullName>
    </recommendedName>
</protein>
<dbReference type="SUPFAM" id="SSF81321">
    <property type="entry name" value="Family A G protein-coupled receptor-like"/>
    <property type="match status" value="1"/>
</dbReference>
<evidence type="ECO:0000256" key="2">
    <source>
        <dbReference type="ARBA" id="ARBA00022692"/>
    </source>
</evidence>
<dbReference type="InterPro" id="IPR022596">
    <property type="entry name" value="GPR1/2/3_C"/>
</dbReference>
<dbReference type="EMBL" id="JOWA01000107">
    <property type="protein sequence ID" value="KEZ41754.1"/>
    <property type="molecule type" value="Genomic_DNA"/>
</dbReference>
<reference evidence="9 10" key="1">
    <citation type="journal article" date="2014" name="Genome Announc.">
        <title>Draft genome sequence of the pathogenic fungus Scedosporium apiospermum.</title>
        <authorList>
            <person name="Vandeputte P."/>
            <person name="Ghamrawi S."/>
            <person name="Rechenmann M."/>
            <person name="Iltis A."/>
            <person name="Giraud S."/>
            <person name="Fleury M."/>
            <person name="Thornton C."/>
            <person name="Delhaes L."/>
            <person name="Meyer W."/>
            <person name="Papon N."/>
            <person name="Bouchara J.P."/>
        </authorList>
    </citation>
    <scope>NUCLEOTIDE SEQUENCE [LARGE SCALE GENOMIC DNA]</scope>
    <source>
        <strain evidence="9 10">IHEM 14462</strain>
    </source>
</reference>